<dbReference type="EMBL" id="CM017639">
    <property type="protein sequence ID" value="TYJ39769.1"/>
    <property type="molecule type" value="Genomic_DNA"/>
</dbReference>
<evidence type="ECO:0000313" key="2">
    <source>
        <dbReference type="EMBL" id="TYJ39769.1"/>
    </source>
</evidence>
<reference evidence="2 3" key="1">
    <citation type="submission" date="2019-07" db="EMBL/GenBank/DDBJ databases">
        <title>WGS assembly of Gossypium mustelinum.</title>
        <authorList>
            <person name="Chen Z.J."/>
            <person name="Sreedasyam A."/>
            <person name="Ando A."/>
            <person name="Song Q."/>
            <person name="De L."/>
            <person name="Hulse-Kemp A."/>
            <person name="Ding M."/>
            <person name="Ye W."/>
            <person name="Kirkbride R."/>
            <person name="Jenkins J."/>
            <person name="Plott C."/>
            <person name="Lovell J."/>
            <person name="Lin Y.-M."/>
            <person name="Vaughn R."/>
            <person name="Liu B."/>
            <person name="Li W."/>
            <person name="Simpson S."/>
            <person name="Scheffler B."/>
            <person name="Saski C."/>
            <person name="Grover C."/>
            <person name="Hu G."/>
            <person name="Conover J."/>
            <person name="Carlson J."/>
            <person name="Shu S."/>
            <person name="Boston L."/>
            <person name="Williams M."/>
            <person name="Peterson D."/>
            <person name="Mcgee K."/>
            <person name="Jones D."/>
            <person name="Wendel J."/>
            <person name="Stelly D."/>
            <person name="Grimwood J."/>
            <person name="Schmutz J."/>
        </authorList>
    </citation>
    <scope>NUCLEOTIDE SEQUENCE [LARGE SCALE GENOMIC DNA]</scope>
    <source>
        <strain evidence="2">1408120.09</strain>
    </source>
</reference>
<dbReference type="AlphaFoldDB" id="A0A5D2ZNX4"/>
<evidence type="ECO:0000256" key="1">
    <source>
        <dbReference type="SAM" id="MobiDB-lite"/>
    </source>
</evidence>
<dbReference type="Proteomes" id="UP000323597">
    <property type="component" value="Chromosome A04"/>
</dbReference>
<keyword evidence="3" id="KW-1185">Reference proteome</keyword>
<accession>A0A5D2ZNX4</accession>
<feature type="compositionally biased region" description="Basic and acidic residues" evidence="1">
    <location>
        <begin position="13"/>
        <end position="38"/>
    </location>
</feature>
<sequence>MKMASAQALPSSRKQEHLEAGKHRLEEFHKKKTAEKAKKAASTSQTNVFELA</sequence>
<gene>
    <name evidence="2" type="ORF">E1A91_A04G092300v1</name>
</gene>
<name>A0A5D2ZNX4_GOSMU</name>
<evidence type="ECO:0000313" key="3">
    <source>
        <dbReference type="Proteomes" id="UP000323597"/>
    </source>
</evidence>
<protein>
    <submittedName>
        <fullName evidence="2">Uncharacterized protein</fullName>
    </submittedName>
</protein>
<feature type="region of interest" description="Disordered" evidence="1">
    <location>
        <begin position="1"/>
        <end position="52"/>
    </location>
</feature>
<organism evidence="2 3">
    <name type="scientific">Gossypium mustelinum</name>
    <name type="common">Cotton</name>
    <name type="synonym">Gossypium caicoense</name>
    <dbReference type="NCBI Taxonomy" id="34275"/>
    <lineage>
        <taxon>Eukaryota</taxon>
        <taxon>Viridiplantae</taxon>
        <taxon>Streptophyta</taxon>
        <taxon>Embryophyta</taxon>
        <taxon>Tracheophyta</taxon>
        <taxon>Spermatophyta</taxon>
        <taxon>Magnoliopsida</taxon>
        <taxon>eudicotyledons</taxon>
        <taxon>Gunneridae</taxon>
        <taxon>Pentapetalae</taxon>
        <taxon>rosids</taxon>
        <taxon>malvids</taxon>
        <taxon>Malvales</taxon>
        <taxon>Malvaceae</taxon>
        <taxon>Malvoideae</taxon>
        <taxon>Gossypium</taxon>
    </lineage>
</organism>
<feature type="compositionally biased region" description="Polar residues" evidence="1">
    <location>
        <begin position="42"/>
        <end position="52"/>
    </location>
</feature>
<proteinExistence type="predicted"/>